<evidence type="ECO:0000313" key="3">
    <source>
        <dbReference type="Proteomes" id="UP000238634"/>
    </source>
</evidence>
<accession>A0A2T1DNX5</accession>
<protein>
    <submittedName>
        <fullName evidence="2">Uncharacterized protein</fullName>
    </submittedName>
</protein>
<sequence length="72" mass="7565">MKAVPDELASFEAPPIEQQSSFNARNNATIANAVMGVLAKRGRPAVEAVGNVSHKLIPGPEGRAGLLVREKS</sequence>
<reference evidence="2 3" key="2">
    <citation type="submission" date="2018-03" db="EMBL/GenBank/DDBJ databases">
        <title>The ancient ancestry and fast evolution of plastids.</title>
        <authorList>
            <person name="Moore K.R."/>
            <person name="Magnabosco C."/>
            <person name="Momper L."/>
            <person name="Gold D.A."/>
            <person name="Bosak T."/>
            <person name="Fournier G.P."/>
        </authorList>
    </citation>
    <scope>NUCLEOTIDE SEQUENCE [LARGE SCALE GENOMIC DNA]</scope>
    <source>
        <strain evidence="2 3">ULC007</strain>
    </source>
</reference>
<dbReference type="AlphaFoldDB" id="A0A2T1DNX5"/>
<reference evidence="2 3" key="1">
    <citation type="submission" date="2018-02" db="EMBL/GenBank/DDBJ databases">
        <authorList>
            <person name="Cohen D.B."/>
            <person name="Kent A.D."/>
        </authorList>
    </citation>
    <scope>NUCLEOTIDE SEQUENCE [LARGE SCALE GENOMIC DNA]</scope>
    <source>
        <strain evidence="2 3">ULC007</strain>
    </source>
</reference>
<feature type="region of interest" description="Disordered" evidence="1">
    <location>
        <begin position="1"/>
        <end position="22"/>
    </location>
</feature>
<gene>
    <name evidence="2" type="ORF">C7B65_01830</name>
</gene>
<evidence type="ECO:0000256" key="1">
    <source>
        <dbReference type="SAM" id="MobiDB-lite"/>
    </source>
</evidence>
<dbReference type="STRING" id="1920490.GCA_001895925_00914"/>
<organism evidence="2 3">
    <name type="scientific">Phormidesmis priestleyi ULC007</name>
    <dbReference type="NCBI Taxonomy" id="1920490"/>
    <lineage>
        <taxon>Bacteria</taxon>
        <taxon>Bacillati</taxon>
        <taxon>Cyanobacteriota</taxon>
        <taxon>Cyanophyceae</taxon>
        <taxon>Leptolyngbyales</taxon>
        <taxon>Leptolyngbyaceae</taxon>
        <taxon>Phormidesmis</taxon>
    </lineage>
</organism>
<evidence type="ECO:0000313" key="2">
    <source>
        <dbReference type="EMBL" id="PSB22169.1"/>
    </source>
</evidence>
<name>A0A2T1DNX5_9CYAN</name>
<comment type="caution">
    <text evidence="2">The sequence shown here is derived from an EMBL/GenBank/DDBJ whole genome shotgun (WGS) entry which is preliminary data.</text>
</comment>
<dbReference type="EMBL" id="PVWG01000001">
    <property type="protein sequence ID" value="PSB22169.1"/>
    <property type="molecule type" value="Genomic_DNA"/>
</dbReference>
<proteinExistence type="predicted"/>
<dbReference type="Proteomes" id="UP000238634">
    <property type="component" value="Unassembled WGS sequence"/>
</dbReference>
<keyword evidence="3" id="KW-1185">Reference proteome</keyword>